<organism evidence="6 7">
    <name type="scientific">Pandoraea sputorum</name>
    <dbReference type="NCBI Taxonomy" id="93222"/>
    <lineage>
        <taxon>Bacteria</taxon>
        <taxon>Pseudomonadati</taxon>
        <taxon>Pseudomonadota</taxon>
        <taxon>Betaproteobacteria</taxon>
        <taxon>Burkholderiales</taxon>
        <taxon>Burkholderiaceae</taxon>
        <taxon>Pandoraea</taxon>
    </lineage>
</organism>
<dbReference type="PROSITE" id="PS00070">
    <property type="entry name" value="ALDEHYDE_DEHYDR_CYS"/>
    <property type="match status" value="1"/>
</dbReference>
<evidence type="ECO:0000256" key="4">
    <source>
        <dbReference type="RuleBase" id="RU003345"/>
    </source>
</evidence>
<dbReference type="FunFam" id="3.40.309.10:FF:000004">
    <property type="entry name" value="Succinate-semialdehyde dehydrogenase I"/>
    <property type="match status" value="1"/>
</dbReference>
<dbReference type="OrthoDB" id="6187633at2"/>
<dbReference type="InterPro" id="IPR015590">
    <property type="entry name" value="Aldehyde_DH_dom"/>
</dbReference>
<dbReference type="NCBIfam" id="TIGR01780">
    <property type="entry name" value="SSADH"/>
    <property type="match status" value="1"/>
</dbReference>
<name>A0A239SE17_9BURK</name>
<dbReference type="GO" id="GO:0009450">
    <property type="term" value="P:gamma-aminobutyric acid catabolic process"/>
    <property type="evidence" value="ECO:0007669"/>
    <property type="project" value="InterPro"/>
</dbReference>
<accession>A0A239SE17</accession>
<keyword evidence="2 4" id="KW-0560">Oxidoreductase</keyword>
<dbReference type="EMBL" id="LT906435">
    <property type="protein sequence ID" value="SNU83472.1"/>
    <property type="molecule type" value="Genomic_DNA"/>
</dbReference>
<evidence type="ECO:0000256" key="3">
    <source>
        <dbReference type="PROSITE-ProRule" id="PRU10007"/>
    </source>
</evidence>
<dbReference type="STRING" id="93222.NA29_11770"/>
<evidence type="ECO:0000256" key="2">
    <source>
        <dbReference type="ARBA" id="ARBA00023002"/>
    </source>
</evidence>
<dbReference type="GO" id="GO:0036243">
    <property type="term" value="F:succinate-semialdehyde dehydrogenase (NADP+) activity"/>
    <property type="evidence" value="ECO:0007669"/>
    <property type="project" value="UniProtKB-EC"/>
</dbReference>
<sequence length="484" mass="51541">MISLQDPSLLRQHAFINGLWLPARSGETLPVINPANGETVGTVPNCDAGDTRMAIEAAERALPQWSGLTAHERAARLRVWYDLMLDHAEDLALIMTLEQGKPLAESRGEVLYGASFVQWFAEEGIRAYGETIPAQQPGRRIIVRKMPVGVCAAITPWNFPNAMITRKLAPALAAGCTVIVKPSELTPFSALALAVLAERAGIPAGVINIVTGMPQAIGGELTANPTVRKLTFTGSTNVGKLLLRQCADTVKRVSMELGGNAPVIVFDDADLDKAVTGVMLSKFRNSGQTCVCANRIYVQAGIYDAFIEKLKHSVDQLRLGVGFEKDVTIGPLINQAAVSKVSAHVADALAKGASVVTGGASSELGEQFFQPTILSGATDGMRIASEETFGPVAALFKFTTEEEVIRRANNTPYGLAGYLFSRDLARVFRVGEALEYGMVGINTGVISSAVAPFGGVKESGLGREGSHHGIDEFLEAQTLHLDVS</sequence>
<dbReference type="EC" id="1.2.1.79" evidence="6"/>
<feature type="domain" description="Aldehyde dehydrogenase" evidence="5">
    <location>
        <begin position="20"/>
        <end position="478"/>
    </location>
</feature>
<dbReference type="GO" id="GO:0004777">
    <property type="term" value="F:succinate-semialdehyde dehydrogenase (NAD+) activity"/>
    <property type="evidence" value="ECO:0007669"/>
    <property type="project" value="TreeGrafter"/>
</dbReference>
<gene>
    <name evidence="6" type="primary">gabD_5</name>
    <name evidence="6" type="ORF">SAMEA4530655_01497</name>
</gene>
<evidence type="ECO:0000259" key="5">
    <source>
        <dbReference type="Pfam" id="PF00171"/>
    </source>
</evidence>
<dbReference type="CDD" id="cd07103">
    <property type="entry name" value="ALDH_F5_SSADH_GabD"/>
    <property type="match status" value="1"/>
</dbReference>
<evidence type="ECO:0000256" key="1">
    <source>
        <dbReference type="ARBA" id="ARBA00009986"/>
    </source>
</evidence>
<proteinExistence type="inferred from homology"/>
<dbReference type="FunFam" id="3.40.605.10:FF:000005">
    <property type="entry name" value="Succinate-semialdehyde dehydrogenase I"/>
    <property type="match status" value="1"/>
</dbReference>
<dbReference type="InterPro" id="IPR029510">
    <property type="entry name" value="Ald_DH_CS_GLU"/>
</dbReference>
<dbReference type="PROSITE" id="PS00687">
    <property type="entry name" value="ALDEHYDE_DEHYDR_GLU"/>
    <property type="match status" value="1"/>
</dbReference>
<feature type="active site" evidence="3">
    <location>
        <position position="256"/>
    </location>
</feature>
<dbReference type="Pfam" id="PF00171">
    <property type="entry name" value="Aldedh"/>
    <property type="match status" value="1"/>
</dbReference>
<reference evidence="6 7" key="1">
    <citation type="submission" date="2017-06" db="EMBL/GenBank/DDBJ databases">
        <authorList>
            <consortium name="Pathogen Informatics"/>
        </authorList>
    </citation>
    <scope>NUCLEOTIDE SEQUENCE [LARGE SCALE GENOMIC DNA]</scope>
    <source>
        <strain evidence="6 7">NCTC13161</strain>
    </source>
</reference>
<dbReference type="AlphaFoldDB" id="A0A239SE17"/>
<evidence type="ECO:0000313" key="7">
    <source>
        <dbReference type="Proteomes" id="UP000215126"/>
    </source>
</evidence>
<dbReference type="InterPro" id="IPR016161">
    <property type="entry name" value="Ald_DH/histidinol_DH"/>
</dbReference>
<dbReference type="PANTHER" id="PTHR43353:SF5">
    <property type="entry name" value="SUCCINATE-SEMIALDEHYDE DEHYDROGENASE, MITOCHONDRIAL"/>
    <property type="match status" value="1"/>
</dbReference>
<dbReference type="RefSeq" id="WP_039397228.1">
    <property type="nucleotide sequence ID" value="NZ_CABPRX010000003.1"/>
</dbReference>
<keyword evidence="7" id="KW-1185">Reference proteome</keyword>
<dbReference type="Proteomes" id="UP000215126">
    <property type="component" value="Chromosome 1"/>
</dbReference>
<dbReference type="PANTHER" id="PTHR43353">
    <property type="entry name" value="SUCCINATE-SEMIALDEHYDE DEHYDROGENASE, MITOCHONDRIAL"/>
    <property type="match status" value="1"/>
</dbReference>
<dbReference type="Gene3D" id="3.40.605.10">
    <property type="entry name" value="Aldehyde Dehydrogenase, Chain A, domain 1"/>
    <property type="match status" value="1"/>
</dbReference>
<dbReference type="InterPro" id="IPR050740">
    <property type="entry name" value="Aldehyde_DH_Superfamily"/>
</dbReference>
<dbReference type="InterPro" id="IPR016160">
    <property type="entry name" value="Ald_DH_CS_CYS"/>
</dbReference>
<comment type="similarity">
    <text evidence="1 4">Belongs to the aldehyde dehydrogenase family.</text>
</comment>
<dbReference type="InterPro" id="IPR016162">
    <property type="entry name" value="Ald_DH_N"/>
</dbReference>
<dbReference type="InterPro" id="IPR010102">
    <property type="entry name" value="Succ_semiAld_DH"/>
</dbReference>
<dbReference type="GeneID" id="88094170"/>
<dbReference type="SUPFAM" id="SSF53720">
    <property type="entry name" value="ALDH-like"/>
    <property type="match status" value="1"/>
</dbReference>
<evidence type="ECO:0000313" key="6">
    <source>
        <dbReference type="EMBL" id="SNU83472.1"/>
    </source>
</evidence>
<dbReference type="Gene3D" id="3.40.309.10">
    <property type="entry name" value="Aldehyde Dehydrogenase, Chain A, domain 2"/>
    <property type="match status" value="1"/>
</dbReference>
<dbReference type="KEGG" id="pspu:NA29_11770"/>
<protein>
    <submittedName>
        <fullName evidence="6">Succinate-semialdehyde dehydrogenase [NADP(+)] GabD</fullName>
        <ecNumber evidence="6">1.2.1.79</ecNumber>
    </submittedName>
</protein>
<dbReference type="InterPro" id="IPR016163">
    <property type="entry name" value="Ald_DH_C"/>
</dbReference>